<dbReference type="RefSeq" id="WP_146838458.1">
    <property type="nucleotide sequence ID" value="NZ_BJVQ01000037.1"/>
</dbReference>
<organism evidence="2 3">
    <name type="scientific">Cellulomonas hominis</name>
    <dbReference type="NCBI Taxonomy" id="156981"/>
    <lineage>
        <taxon>Bacteria</taxon>
        <taxon>Bacillati</taxon>
        <taxon>Actinomycetota</taxon>
        <taxon>Actinomycetes</taxon>
        <taxon>Micrococcales</taxon>
        <taxon>Cellulomonadaceae</taxon>
        <taxon>Cellulomonas</taxon>
    </lineage>
</organism>
<dbReference type="AlphaFoldDB" id="A0A511FDQ6"/>
<evidence type="ECO:0000313" key="2">
    <source>
        <dbReference type="EMBL" id="GEL47390.1"/>
    </source>
</evidence>
<dbReference type="Proteomes" id="UP000321723">
    <property type="component" value="Unassembled WGS sequence"/>
</dbReference>
<evidence type="ECO:0000313" key="3">
    <source>
        <dbReference type="Proteomes" id="UP000321723"/>
    </source>
</evidence>
<keyword evidence="3" id="KW-1185">Reference proteome</keyword>
<name>A0A511FDQ6_9CELL</name>
<feature type="region of interest" description="Disordered" evidence="1">
    <location>
        <begin position="76"/>
        <end position="96"/>
    </location>
</feature>
<gene>
    <name evidence="2" type="ORF">CHO01_25060</name>
</gene>
<reference evidence="2 3" key="1">
    <citation type="submission" date="2019-07" db="EMBL/GenBank/DDBJ databases">
        <title>Whole genome shotgun sequence of Cellulomonas hominis NBRC 16055.</title>
        <authorList>
            <person name="Hosoyama A."/>
            <person name="Uohara A."/>
            <person name="Ohji S."/>
            <person name="Ichikawa N."/>
        </authorList>
    </citation>
    <scope>NUCLEOTIDE SEQUENCE [LARGE SCALE GENOMIC DNA]</scope>
    <source>
        <strain evidence="2 3">NBRC 16055</strain>
    </source>
</reference>
<accession>A0A511FDQ6</accession>
<dbReference type="GO" id="GO:0006355">
    <property type="term" value="P:regulation of DNA-templated transcription"/>
    <property type="evidence" value="ECO:0007669"/>
    <property type="project" value="InterPro"/>
</dbReference>
<evidence type="ECO:0000256" key="1">
    <source>
        <dbReference type="SAM" id="MobiDB-lite"/>
    </source>
</evidence>
<comment type="caution">
    <text evidence="2">The sequence shown here is derived from an EMBL/GenBank/DDBJ whole genome shotgun (WGS) entry which is preliminary data.</text>
</comment>
<dbReference type="EMBL" id="BJVQ01000037">
    <property type="protein sequence ID" value="GEL47390.1"/>
    <property type="molecule type" value="Genomic_DNA"/>
</dbReference>
<sequence>MNAAARGAVLSLRLSESEQKTLRAAADARGTSVSDMVRALVAKELAPTARSARLAVTASGQPASSAVGQGVFWQAQPVTGSRGTPGGLVTTSSLTS</sequence>
<dbReference type="OrthoDB" id="9930163at2"/>
<protein>
    <submittedName>
        <fullName evidence="2">Uncharacterized protein</fullName>
    </submittedName>
</protein>
<proteinExistence type="predicted"/>